<dbReference type="GeneID" id="92039055"/>
<feature type="region of interest" description="Disordered" evidence="1">
    <location>
        <begin position="214"/>
        <end position="240"/>
    </location>
</feature>
<dbReference type="Pfam" id="PF20150">
    <property type="entry name" value="2EXR"/>
    <property type="match status" value="1"/>
</dbReference>
<keyword evidence="4" id="KW-1185">Reference proteome</keyword>
<evidence type="ECO:0000313" key="4">
    <source>
        <dbReference type="Proteomes" id="UP001433268"/>
    </source>
</evidence>
<accession>A0ABR1XE92</accession>
<comment type="caution">
    <text evidence="3">The sequence shown here is derived from an EMBL/GenBank/DDBJ whole genome shotgun (WGS) entry which is preliminary data.</text>
</comment>
<reference evidence="3 4" key="1">
    <citation type="submission" date="2023-01" db="EMBL/GenBank/DDBJ databases">
        <title>Analysis of 21 Apiospora genomes using comparative genomics revels a genus with tremendous synthesis potential of carbohydrate active enzymes and secondary metabolites.</title>
        <authorList>
            <person name="Sorensen T."/>
        </authorList>
    </citation>
    <scope>NUCLEOTIDE SEQUENCE [LARGE SCALE GENOMIC DNA]</scope>
    <source>
        <strain evidence="3 4">CBS 114990</strain>
    </source>
</reference>
<dbReference type="Proteomes" id="UP001433268">
    <property type="component" value="Unassembled WGS sequence"/>
</dbReference>
<protein>
    <recommendedName>
        <fullName evidence="2">2EXR domain-containing protein</fullName>
    </recommendedName>
</protein>
<name>A0ABR1XE92_9PEZI</name>
<sequence>MTAIPEKVPGLMGLAPELREKIWKEALELEAENRVVFYDHTFDSHGPRIIPRKQLVSPMMGICRETRRFARLFYPVQLKVYRMRPITVEVSDVFPIPDEAGAVYLRPESDHFVTIQKGFAASFLRVRDETEPFAQYISSRLDGDMLAMVRNLVFAQVYEPLLRPDGLSDGCGDNETTSYQRRHWNNTLSPLSKEKEGWGNDQRGSYRVAGVGGVLAGDEGDADQRLAEPHPVGQDAASRV</sequence>
<feature type="domain" description="2EXR" evidence="2">
    <location>
        <begin position="14"/>
        <end position="110"/>
    </location>
</feature>
<dbReference type="RefSeq" id="XP_066675768.1">
    <property type="nucleotide sequence ID" value="XM_066805995.1"/>
</dbReference>
<gene>
    <name evidence="3" type="ORF">PG997_001680</name>
</gene>
<evidence type="ECO:0000256" key="1">
    <source>
        <dbReference type="SAM" id="MobiDB-lite"/>
    </source>
</evidence>
<evidence type="ECO:0000259" key="2">
    <source>
        <dbReference type="Pfam" id="PF20150"/>
    </source>
</evidence>
<dbReference type="EMBL" id="JAQQWN010000002">
    <property type="protein sequence ID" value="KAK8094995.1"/>
    <property type="molecule type" value="Genomic_DNA"/>
</dbReference>
<organism evidence="3 4">
    <name type="scientific">Apiospora hydei</name>
    <dbReference type="NCBI Taxonomy" id="1337664"/>
    <lineage>
        <taxon>Eukaryota</taxon>
        <taxon>Fungi</taxon>
        <taxon>Dikarya</taxon>
        <taxon>Ascomycota</taxon>
        <taxon>Pezizomycotina</taxon>
        <taxon>Sordariomycetes</taxon>
        <taxon>Xylariomycetidae</taxon>
        <taxon>Amphisphaeriales</taxon>
        <taxon>Apiosporaceae</taxon>
        <taxon>Apiospora</taxon>
    </lineage>
</organism>
<dbReference type="InterPro" id="IPR045518">
    <property type="entry name" value="2EXR"/>
</dbReference>
<proteinExistence type="predicted"/>
<evidence type="ECO:0000313" key="3">
    <source>
        <dbReference type="EMBL" id="KAK8094995.1"/>
    </source>
</evidence>